<evidence type="ECO:0000313" key="2">
    <source>
        <dbReference type="EMBL" id="OGM68846.1"/>
    </source>
</evidence>
<sequence length="175" mass="19282">MTILGFTKQETRAVGVMLVGILTVTAINLVGAIRKSRDAQRKGDVRQITRILDEFQTSQGIIPASQDGLIIACNPDFDELGNPIYKPCRWGEDEISGNKLPGDPHSTNGASYLYLASPKNYQVFASLESAKEDEYDEKIVARNLPCGIKICNFGLTSGVPLDKSIQEYENEIDEK</sequence>
<keyword evidence="1" id="KW-0812">Transmembrane</keyword>
<dbReference type="AlphaFoldDB" id="A0A1F8BXR1"/>
<dbReference type="Proteomes" id="UP000178429">
    <property type="component" value="Unassembled WGS sequence"/>
</dbReference>
<evidence type="ECO:0000256" key="1">
    <source>
        <dbReference type="SAM" id="Phobius"/>
    </source>
</evidence>
<evidence type="ECO:0000313" key="3">
    <source>
        <dbReference type="Proteomes" id="UP000178429"/>
    </source>
</evidence>
<proteinExistence type="predicted"/>
<feature type="transmembrane region" description="Helical" evidence="1">
    <location>
        <begin position="12"/>
        <end position="33"/>
    </location>
</feature>
<organism evidence="2 3">
    <name type="scientific">Candidatus Woesebacteria bacterium RIFCSPLOWO2_01_FULL_44_14</name>
    <dbReference type="NCBI Taxonomy" id="1802525"/>
    <lineage>
        <taxon>Bacteria</taxon>
        <taxon>Candidatus Woeseibacteriota</taxon>
    </lineage>
</organism>
<keyword evidence="1" id="KW-0472">Membrane</keyword>
<comment type="caution">
    <text evidence="2">The sequence shown here is derived from an EMBL/GenBank/DDBJ whole genome shotgun (WGS) entry which is preliminary data.</text>
</comment>
<accession>A0A1F8BXR1</accession>
<dbReference type="EMBL" id="MGHL01000017">
    <property type="protein sequence ID" value="OGM68846.1"/>
    <property type="molecule type" value="Genomic_DNA"/>
</dbReference>
<gene>
    <name evidence="2" type="ORF">A2975_00545</name>
</gene>
<evidence type="ECO:0008006" key="4">
    <source>
        <dbReference type="Google" id="ProtNLM"/>
    </source>
</evidence>
<name>A0A1F8BXR1_9BACT</name>
<dbReference type="STRING" id="1802525.A2975_00545"/>
<keyword evidence="1" id="KW-1133">Transmembrane helix</keyword>
<protein>
    <recommendedName>
        <fullName evidence="4">Type II secretion system protein GspG C-terminal domain-containing protein</fullName>
    </recommendedName>
</protein>
<dbReference type="Gene3D" id="3.30.700.10">
    <property type="entry name" value="Glycoprotein, Type 4 Pilin"/>
    <property type="match status" value="1"/>
</dbReference>
<reference evidence="2 3" key="1">
    <citation type="journal article" date="2016" name="Nat. Commun.">
        <title>Thousands of microbial genomes shed light on interconnected biogeochemical processes in an aquifer system.</title>
        <authorList>
            <person name="Anantharaman K."/>
            <person name="Brown C.T."/>
            <person name="Hug L.A."/>
            <person name="Sharon I."/>
            <person name="Castelle C.J."/>
            <person name="Probst A.J."/>
            <person name="Thomas B.C."/>
            <person name="Singh A."/>
            <person name="Wilkins M.J."/>
            <person name="Karaoz U."/>
            <person name="Brodie E.L."/>
            <person name="Williams K.H."/>
            <person name="Hubbard S.S."/>
            <person name="Banfield J.F."/>
        </authorList>
    </citation>
    <scope>NUCLEOTIDE SEQUENCE [LARGE SCALE GENOMIC DNA]</scope>
</reference>